<feature type="coiled-coil region" evidence="1">
    <location>
        <begin position="46"/>
        <end position="84"/>
    </location>
</feature>
<gene>
    <name evidence="2" type="ORF">L596_030289</name>
</gene>
<comment type="caution">
    <text evidence="2">The sequence shown here is derived from an EMBL/GenBank/DDBJ whole genome shotgun (WGS) entry which is preliminary data.</text>
</comment>
<dbReference type="OrthoDB" id="5975154at2759"/>
<evidence type="ECO:0000256" key="1">
    <source>
        <dbReference type="SAM" id="Coils"/>
    </source>
</evidence>
<accession>A0A4U5LP03</accession>
<name>A0A4U5LP03_STECR</name>
<dbReference type="Proteomes" id="UP000298663">
    <property type="component" value="Unassembled WGS sequence"/>
</dbReference>
<reference evidence="2 3" key="1">
    <citation type="journal article" date="2015" name="Genome Biol.">
        <title>Comparative genomics of Steinernema reveals deeply conserved gene regulatory networks.</title>
        <authorList>
            <person name="Dillman A.R."/>
            <person name="Macchietto M."/>
            <person name="Porter C.F."/>
            <person name="Rogers A."/>
            <person name="Williams B."/>
            <person name="Antoshechkin I."/>
            <person name="Lee M.M."/>
            <person name="Goodwin Z."/>
            <person name="Lu X."/>
            <person name="Lewis E.E."/>
            <person name="Goodrich-Blair H."/>
            <person name="Stock S.P."/>
            <person name="Adams B.J."/>
            <person name="Sternberg P.W."/>
            <person name="Mortazavi A."/>
        </authorList>
    </citation>
    <scope>NUCLEOTIDE SEQUENCE [LARGE SCALE GENOMIC DNA]</scope>
    <source>
        <strain evidence="2 3">ALL</strain>
    </source>
</reference>
<proteinExistence type="predicted"/>
<evidence type="ECO:0000313" key="3">
    <source>
        <dbReference type="Proteomes" id="UP000298663"/>
    </source>
</evidence>
<dbReference type="EMBL" id="AZBU02000014">
    <property type="protein sequence ID" value="TKR57610.1"/>
    <property type="molecule type" value="Genomic_DNA"/>
</dbReference>
<dbReference type="AlphaFoldDB" id="A0A4U5LP03"/>
<reference evidence="2 3" key="2">
    <citation type="journal article" date="2019" name="G3 (Bethesda)">
        <title>Hybrid Assembly of the Genome of the Entomopathogenic Nematode Steinernema carpocapsae Identifies the X-Chromosome.</title>
        <authorList>
            <person name="Serra L."/>
            <person name="Macchietto M."/>
            <person name="Macias-Munoz A."/>
            <person name="McGill C.J."/>
            <person name="Rodriguez I.M."/>
            <person name="Rodriguez B."/>
            <person name="Murad R."/>
            <person name="Mortazavi A."/>
        </authorList>
    </citation>
    <scope>NUCLEOTIDE SEQUENCE [LARGE SCALE GENOMIC DNA]</scope>
    <source>
        <strain evidence="2 3">ALL</strain>
    </source>
</reference>
<evidence type="ECO:0000313" key="2">
    <source>
        <dbReference type="EMBL" id="TKR57610.1"/>
    </source>
</evidence>
<organism evidence="2 3">
    <name type="scientific">Steinernema carpocapsae</name>
    <name type="common">Entomopathogenic nematode</name>
    <dbReference type="NCBI Taxonomy" id="34508"/>
    <lineage>
        <taxon>Eukaryota</taxon>
        <taxon>Metazoa</taxon>
        <taxon>Ecdysozoa</taxon>
        <taxon>Nematoda</taxon>
        <taxon>Chromadorea</taxon>
        <taxon>Rhabditida</taxon>
        <taxon>Tylenchina</taxon>
        <taxon>Panagrolaimomorpha</taxon>
        <taxon>Strongyloidoidea</taxon>
        <taxon>Steinernematidae</taxon>
        <taxon>Steinernema</taxon>
    </lineage>
</organism>
<keyword evidence="3" id="KW-1185">Reference proteome</keyword>
<protein>
    <submittedName>
        <fullName evidence="2">Uncharacterized protein</fullName>
    </submittedName>
</protein>
<sequence>MHFRQFSPILDCFLLPSRVSCNSTMTQISAEVRKLVEENRIMKTALNKLGNDLVEEADENRELLQALKTRLDQLENTAARCIVDRLRAKRGVSQATSPARSTGGSGVRLRPRRLFGNHFDPLHAF</sequence>
<keyword evidence="1" id="KW-0175">Coiled coil</keyword>